<dbReference type="NCBIfam" id="TIGR01509">
    <property type="entry name" value="HAD-SF-IA-v3"/>
    <property type="match status" value="1"/>
</dbReference>
<dbReference type="RefSeq" id="WP_069096235.1">
    <property type="nucleotide sequence ID" value="NZ_MASI01000012.1"/>
</dbReference>
<reference evidence="1 2" key="1">
    <citation type="submission" date="2016-07" db="EMBL/GenBank/DDBJ databases">
        <title>Draft genome sequence of Methyloligella halotolerans C2T (VKM B-2706T=CCUG 61687T=DSM 25045T), a halotolerant polyhydroxybutyrate accumulating methylotroph.</title>
        <authorList>
            <person name="Vasilenko O.V."/>
            <person name="Doronina N.V."/>
            <person name="Poroshina M.N."/>
            <person name="Tarlachkov S.V."/>
            <person name="Trotsenko Y.A."/>
        </authorList>
    </citation>
    <scope>NUCLEOTIDE SEQUENCE [LARGE SCALE GENOMIC DNA]</scope>
    <source>
        <strain evidence="1 2">VKM B-2706</strain>
    </source>
</reference>
<dbReference type="Proteomes" id="UP000095087">
    <property type="component" value="Unassembled WGS sequence"/>
</dbReference>
<accession>A0A1E2RV91</accession>
<dbReference type="Gene3D" id="1.10.150.450">
    <property type="match status" value="1"/>
</dbReference>
<dbReference type="InterPro" id="IPR006439">
    <property type="entry name" value="HAD-SF_hydro_IA"/>
</dbReference>
<dbReference type="SFLD" id="SFLDG01132">
    <property type="entry name" value="C1.5.3:_5'-Nucleotidase_Like"/>
    <property type="match status" value="1"/>
</dbReference>
<dbReference type="AlphaFoldDB" id="A0A1E2RV91"/>
<gene>
    <name evidence="1" type="ORF">A7A08_03112</name>
</gene>
<dbReference type="SUPFAM" id="SSF56784">
    <property type="entry name" value="HAD-like"/>
    <property type="match status" value="1"/>
</dbReference>
<keyword evidence="1" id="KW-0378">Hydrolase</keyword>
<organism evidence="1 2">
    <name type="scientific">Methyloligella halotolerans</name>
    <dbReference type="NCBI Taxonomy" id="1177755"/>
    <lineage>
        <taxon>Bacteria</taxon>
        <taxon>Pseudomonadati</taxon>
        <taxon>Pseudomonadota</taxon>
        <taxon>Alphaproteobacteria</taxon>
        <taxon>Hyphomicrobiales</taxon>
        <taxon>Hyphomicrobiaceae</taxon>
        <taxon>Methyloligella</taxon>
    </lineage>
</organism>
<dbReference type="OrthoDB" id="9803141at2"/>
<evidence type="ECO:0000313" key="1">
    <source>
        <dbReference type="EMBL" id="ODA65969.1"/>
    </source>
</evidence>
<evidence type="ECO:0000313" key="2">
    <source>
        <dbReference type="Proteomes" id="UP000095087"/>
    </source>
</evidence>
<dbReference type="InterPro" id="IPR036412">
    <property type="entry name" value="HAD-like_sf"/>
</dbReference>
<keyword evidence="2" id="KW-1185">Reference proteome</keyword>
<name>A0A1E2RV91_9HYPH</name>
<dbReference type="PATRIC" id="fig|1177755.3.peg.3140"/>
<dbReference type="EMBL" id="MASI01000012">
    <property type="protein sequence ID" value="ODA65969.1"/>
    <property type="molecule type" value="Genomic_DNA"/>
</dbReference>
<dbReference type="SFLD" id="SFLDG01129">
    <property type="entry name" value="C1.5:_HAD__Beta-PGM__Phosphata"/>
    <property type="match status" value="1"/>
</dbReference>
<dbReference type="Gene3D" id="3.40.50.1000">
    <property type="entry name" value="HAD superfamily/HAD-like"/>
    <property type="match status" value="1"/>
</dbReference>
<dbReference type="PANTHER" id="PTHR12725:SF117">
    <property type="entry name" value="HALOACID DEHALOGENASE-LIKE HYDROLASE"/>
    <property type="match status" value="1"/>
</dbReference>
<proteinExistence type="predicted"/>
<dbReference type="CDD" id="cd02604">
    <property type="entry name" value="HAD_5NT"/>
    <property type="match status" value="1"/>
</dbReference>
<dbReference type="Pfam" id="PF00702">
    <property type="entry name" value="Hydrolase"/>
    <property type="match status" value="1"/>
</dbReference>
<comment type="caution">
    <text evidence="1">The sequence shown here is derived from an EMBL/GenBank/DDBJ whole genome shotgun (WGS) entry which is preliminary data.</text>
</comment>
<dbReference type="InterPro" id="IPR023214">
    <property type="entry name" value="HAD_sf"/>
</dbReference>
<dbReference type="SFLD" id="SFLDS00003">
    <property type="entry name" value="Haloacid_Dehalogenase"/>
    <property type="match status" value="1"/>
</dbReference>
<protein>
    <submittedName>
        <fullName evidence="1">Phosphoglycolate phosphatase</fullName>
        <ecNumber evidence="1">3.1.3.18</ecNumber>
    </submittedName>
</protein>
<dbReference type="InterPro" id="IPR010237">
    <property type="entry name" value="Pyr-5-nucltdase"/>
</dbReference>
<dbReference type="PANTHER" id="PTHR12725">
    <property type="entry name" value="HALOACID DEHALOGENASE-LIKE HYDROLASE"/>
    <property type="match status" value="1"/>
</dbReference>
<dbReference type="STRING" id="1177755.A7A08_03112"/>
<dbReference type="GO" id="GO:0008967">
    <property type="term" value="F:phosphoglycolate phosphatase activity"/>
    <property type="evidence" value="ECO:0007669"/>
    <property type="project" value="UniProtKB-EC"/>
</dbReference>
<dbReference type="NCBIfam" id="TIGR01993">
    <property type="entry name" value="Pyr-5-nucltdase"/>
    <property type="match status" value="1"/>
</dbReference>
<sequence length="255" mass="28627">MTKIADHQRRGFERTEAWVFDLDNTLYPADCNLFSQIDTRMGAFIAERLGVSSEEAHRLRKHYYYTYGTTLAGLMRLHDVHPDDFLEYVHDIDLDVVDAAPELGAAIDQLPGQKYVFTNGSMQHAERVLNKLGLAEHFDDMFDIRSAEFVPKPDPATYDRFLEAHGVSAPEAAMFDDLPHNLKPAHALGMTTVLVACGTTDHPDHHAIASWTELPSHIHHQTDALAPFLREVYARLKGEAEAEQPNFSDAGFRAG</sequence>
<dbReference type="EC" id="3.1.3.18" evidence="1"/>